<name>A0A1W1I7W9_9BACT</name>
<dbReference type="Proteomes" id="UP000192042">
    <property type="component" value="Chromosome I"/>
</dbReference>
<gene>
    <name evidence="2" type="ORF">NSJP_2736</name>
</gene>
<keyword evidence="3" id="KW-1185">Reference proteome</keyword>
<dbReference type="EMBL" id="LT828648">
    <property type="protein sequence ID" value="SLM48903.1"/>
    <property type="molecule type" value="Genomic_DNA"/>
</dbReference>
<sequence length="71" mass="7922">MNQNRSQFLSAARRFGRLAHAYVSSQSVGHSPSANILNEMPIRKGRPADRMDRTDGPSPSCQRMSYSNVAR</sequence>
<evidence type="ECO:0000313" key="2">
    <source>
        <dbReference type="EMBL" id="SLM48903.1"/>
    </source>
</evidence>
<reference evidence="2 3" key="1">
    <citation type="submission" date="2017-03" db="EMBL/GenBank/DDBJ databases">
        <authorList>
            <person name="Afonso C.L."/>
            <person name="Miller P.J."/>
            <person name="Scott M.A."/>
            <person name="Spackman E."/>
            <person name="Goraichik I."/>
            <person name="Dimitrov K.M."/>
            <person name="Suarez D.L."/>
            <person name="Swayne D.E."/>
        </authorList>
    </citation>
    <scope>NUCLEOTIDE SEQUENCE [LARGE SCALE GENOMIC DNA]</scope>
    <source>
        <strain evidence="2">Genome sequencing of Nitrospira japonica strain NJ11</strain>
    </source>
</reference>
<dbReference type="KEGG" id="nja:NSJP_2736"/>
<dbReference type="AlphaFoldDB" id="A0A1W1I7W9"/>
<evidence type="ECO:0000313" key="3">
    <source>
        <dbReference type="Proteomes" id="UP000192042"/>
    </source>
</evidence>
<feature type="compositionally biased region" description="Polar residues" evidence="1">
    <location>
        <begin position="57"/>
        <end position="71"/>
    </location>
</feature>
<protein>
    <submittedName>
        <fullName evidence="2">Uncharacterized protein</fullName>
    </submittedName>
</protein>
<accession>A0A1W1I7W9</accession>
<organism evidence="2 3">
    <name type="scientific">Nitrospira japonica</name>
    <dbReference type="NCBI Taxonomy" id="1325564"/>
    <lineage>
        <taxon>Bacteria</taxon>
        <taxon>Pseudomonadati</taxon>
        <taxon>Nitrospirota</taxon>
        <taxon>Nitrospiria</taxon>
        <taxon>Nitrospirales</taxon>
        <taxon>Nitrospiraceae</taxon>
        <taxon>Nitrospira</taxon>
    </lineage>
</organism>
<feature type="compositionally biased region" description="Basic and acidic residues" evidence="1">
    <location>
        <begin position="46"/>
        <end position="55"/>
    </location>
</feature>
<evidence type="ECO:0000256" key="1">
    <source>
        <dbReference type="SAM" id="MobiDB-lite"/>
    </source>
</evidence>
<feature type="compositionally biased region" description="Polar residues" evidence="1">
    <location>
        <begin position="24"/>
        <end position="36"/>
    </location>
</feature>
<feature type="region of interest" description="Disordered" evidence="1">
    <location>
        <begin position="24"/>
        <end position="71"/>
    </location>
</feature>
<proteinExistence type="predicted"/>
<dbReference type="STRING" id="1325564.NSJP_2736"/>